<evidence type="ECO:0000313" key="2">
    <source>
        <dbReference type="EMBL" id="MBU9697826.1"/>
    </source>
</evidence>
<dbReference type="Proteomes" id="UP000731907">
    <property type="component" value="Unassembled WGS sequence"/>
</dbReference>
<name>A0ABS6J234_9RHOB</name>
<gene>
    <name evidence="2" type="ORF">GU927_008190</name>
</gene>
<feature type="compositionally biased region" description="Basic and acidic residues" evidence="1">
    <location>
        <begin position="37"/>
        <end position="48"/>
    </location>
</feature>
<accession>A0ABS6J234</accession>
<evidence type="ECO:0000313" key="3">
    <source>
        <dbReference type="Proteomes" id="UP000731907"/>
    </source>
</evidence>
<evidence type="ECO:0000256" key="1">
    <source>
        <dbReference type="SAM" id="MobiDB-lite"/>
    </source>
</evidence>
<sequence length="81" mass="9105">MAIALEAGGQDMAMQGFGIAETVTRKTPFAGAQQTRFRPEGRRTATKGKDQIRIWPIRWRAVLHCSSKLHNLLNRKQKLTG</sequence>
<keyword evidence="3" id="KW-1185">Reference proteome</keyword>
<feature type="region of interest" description="Disordered" evidence="1">
    <location>
        <begin position="28"/>
        <end position="48"/>
    </location>
</feature>
<dbReference type="RefSeq" id="WP_161761886.1">
    <property type="nucleotide sequence ID" value="NZ_JAAATX020000005.1"/>
</dbReference>
<reference evidence="2 3" key="1">
    <citation type="submission" date="2021-06" db="EMBL/GenBank/DDBJ databases">
        <title>Rhodobacteraceae bacterium strain HSP-20.</title>
        <authorList>
            <person name="Chen W.-M."/>
        </authorList>
    </citation>
    <scope>NUCLEOTIDE SEQUENCE [LARGE SCALE GENOMIC DNA]</scope>
    <source>
        <strain evidence="2 3">HSP-20</strain>
    </source>
</reference>
<comment type="caution">
    <text evidence="2">The sequence shown here is derived from an EMBL/GenBank/DDBJ whole genome shotgun (WGS) entry which is preliminary data.</text>
</comment>
<protein>
    <submittedName>
        <fullName evidence="2">Uncharacterized protein</fullName>
    </submittedName>
</protein>
<dbReference type="EMBL" id="JAAATX020000005">
    <property type="protein sequence ID" value="MBU9697826.1"/>
    <property type="molecule type" value="Genomic_DNA"/>
</dbReference>
<proteinExistence type="predicted"/>
<organism evidence="2 3">
    <name type="scientific">Paragemmobacter amnigenus</name>
    <dbReference type="NCBI Taxonomy" id="2852097"/>
    <lineage>
        <taxon>Bacteria</taxon>
        <taxon>Pseudomonadati</taxon>
        <taxon>Pseudomonadota</taxon>
        <taxon>Alphaproteobacteria</taxon>
        <taxon>Rhodobacterales</taxon>
        <taxon>Paracoccaceae</taxon>
        <taxon>Paragemmobacter</taxon>
    </lineage>
</organism>